<dbReference type="Proteomes" id="UP000000493">
    <property type="component" value="Chromosome"/>
</dbReference>
<reference evidence="2" key="1">
    <citation type="submission" date="2011-06" db="EMBL/GenBank/DDBJ databases">
        <title>The complete genome of chromosome of Runella slithyformis DSM 19594.</title>
        <authorList>
            <consortium name="US DOE Joint Genome Institute (JGI-PGF)"/>
            <person name="Lucas S."/>
            <person name="Han J."/>
            <person name="Lapidus A."/>
            <person name="Bruce D."/>
            <person name="Goodwin L."/>
            <person name="Pitluck S."/>
            <person name="Peters L."/>
            <person name="Kyrpides N."/>
            <person name="Mavromatis K."/>
            <person name="Ivanova N."/>
            <person name="Ovchinnikova G."/>
            <person name="Zhang X."/>
            <person name="Misra M."/>
            <person name="Detter J.C."/>
            <person name="Tapia R."/>
            <person name="Han C."/>
            <person name="Land M."/>
            <person name="Hauser L."/>
            <person name="Markowitz V."/>
            <person name="Cheng J.-F."/>
            <person name="Hugenholtz P."/>
            <person name="Woyke T."/>
            <person name="Wu D."/>
            <person name="Tindall B."/>
            <person name="Faehrich R."/>
            <person name="Brambilla E."/>
            <person name="Klenk H.-P."/>
            <person name="Eisen J.A."/>
        </authorList>
    </citation>
    <scope>NUCLEOTIDE SEQUENCE [LARGE SCALE GENOMIC DNA]</scope>
    <source>
        <strain evidence="2">ATCC 29530 / DSM 19594 / LMG 11500 / NCIMB 11436 / LSU 4</strain>
    </source>
</reference>
<dbReference type="Gene3D" id="3.90.1570.10">
    <property type="entry name" value="tt1808, chain A"/>
    <property type="match status" value="1"/>
</dbReference>
<reference evidence="1 2" key="2">
    <citation type="journal article" date="2012" name="Stand. Genomic Sci.">
        <title>Complete genome sequence of the aquatic bacterium Runella slithyformis type strain (LSU 4(T)).</title>
        <authorList>
            <person name="Copeland A."/>
            <person name="Zhang X."/>
            <person name="Misra M."/>
            <person name="Lapidus A."/>
            <person name="Nolan M."/>
            <person name="Lucas S."/>
            <person name="Deshpande S."/>
            <person name="Cheng J.F."/>
            <person name="Tapia R."/>
            <person name="Goodwin L.A."/>
            <person name="Pitluck S."/>
            <person name="Liolios K."/>
            <person name="Pagani I."/>
            <person name="Ivanova N."/>
            <person name="Mikhailova N."/>
            <person name="Pati A."/>
            <person name="Chen A."/>
            <person name="Palaniappan K."/>
            <person name="Land M."/>
            <person name="Hauser L."/>
            <person name="Pan C."/>
            <person name="Jeffries C.D."/>
            <person name="Detter J.C."/>
            <person name="Brambilla E.M."/>
            <person name="Rohde M."/>
            <person name="Djao O.D."/>
            <person name="Goker M."/>
            <person name="Sikorski J."/>
            <person name="Tindall B.J."/>
            <person name="Woyke T."/>
            <person name="Bristow J."/>
            <person name="Eisen J.A."/>
            <person name="Markowitz V."/>
            <person name="Hugenholtz P."/>
            <person name="Kyrpides N.C."/>
            <person name="Klenk H.P."/>
            <person name="Mavromatis K."/>
        </authorList>
    </citation>
    <scope>NUCLEOTIDE SEQUENCE [LARGE SCALE GENOMIC DNA]</scope>
    <source>
        <strain evidence="2">ATCC 29530 / DSM 19594 / LMG 11500 / NCIMB 11436 / LSU 4</strain>
    </source>
</reference>
<dbReference type="KEGG" id="rsi:Runsl_4396"/>
<organism evidence="1 2">
    <name type="scientific">Runella slithyformis (strain ATCC 29530 / DSM 19594 / LMG 11500 / NCIMB 11436 / LSU 4)</name>
    <dbReference type="NCBI Taxonomy" id="761193"/>
    <lineage>
        <taxon>Bacteria</taxon>
        <taxon>Pseudomonadati</taxon>
        <taxon>Bacteroidota</taxon>
        <taxon>Cytophagia</taxon>
        <taxon>Cytophagales</taxon>
        <taxon>Spirosomataceae</taxon>
        <taxon>Runella</taxon>
    </lineage>
</organism>
<proteinExistence type="predicted"/>
<evidence type="ECO:0000313" key="2">
    <source>
        <dbReference type="Proteomes" id="UP000000493"/>
    </source>
</evidence>
<sequence>MTTATQQIPESLIYEEFGGRVYYRRGYRQVLSGLKSEDEIMGSSVFQSLIIQALVFYLKTILPKKLYWVPTNEAGLHLNHRQNLANDIVIVEKSTLKDPFSDKYSDVPPKFIVEVDIKIDPKEYAEEAATGTEMDYILEKSGQLLDFGVEGIVWILTKGRRIILIKSHRIVEVYQWHETVPLFDDYSFCLQQILEDEDILPTTT</sequence>
<dbReference type="RefSeq" id="WP_013930018.1">
    <property type="nucleotide sequence ID" value="NC_015703.1"/>
</dbReference>
<evidence type="ECO:0000313" key="1">
    <source>
        <dbReference type="EMBL" id="AEI50725.1"/>
    </source>
</evidence>
<dbReference type="AlphaFoldDB" id="A0A7U3ZP07"/>
<evidence type="ECO:0008006" key="3">
    <source>
        <dbReference type="Google" id="ProtNLM"/>
    </source>
</evidence>
<keyword evidence="2" id="KW-1185">Reference proteome</keyword>
<name>A0A7U3ZP07_RUNSL</name>
<dbReference type="InterPro" id="IPR012296">
    <property type="entry name" value="Nuclease_put_TT1808"/>
</dbReference>
<gene>
    <name evidence="1" type="ordered locus">Runsl_4396</name>
</gene>
<accession>A0A7U3ZP07</accession>
<protein>
    <recommendedName>
        <fullName evidence="3">Uma2 family endonuclease</fullName>
    </recommendedName>
</protein>
<dbReference type="EMBL" id="CP002859">
    <property type="protein sequence ID" value="AEI50725.1"/>
    <property type="molecule type" value="Genomic_DNA"/>
</dbReference>